<gene>
    <name evidence="10" type="ORF">HMPREF9248_0384</name>
</gene>
<dbReference type="Gene3D" id="3.40.120.10">
    <property type="entry name" value="Alpha-D-Glucose-1,6-Bisphosphate, subunit A, domain 3"/>
    <property type="match status" value="3"/>
</dbReference>
<evidence type="ECO:0000313" key="11">
    <source>
        <dbReference type="Proteomes" id="UP000004431"/>
    </source>
</evidence>
<protein>
    <submittedName>
        <fullName evidence="10">Phosphoglucomutase/phosphomannomutase, alpha/beta/alpha domain II</fullName>
    </submittedName>
</protein>
<dbReference type="SUPFAM" id="SSF53738">
    <property type="entry name" value="Phosphoglucomutase, first 3 domains"/>
    <property type="match status" value="3"/>
</dbReference>
<keyword evidence="6" id="KW-0413">Isomerase</keyword>
<comment type="cofactor">
    <cofactor evidence="1">
        <name>Mg(2+)</name>
        <dbReference type="ChEBI" id="CHEBI:18420"/>
    </cofactor>
</comment>
<keyword evidence="5" id="KW-0460">Magnesium</keyword>
<sequence length="491" mass="53317">MVVVHFGTNGWHGRFSDSCTLQATYSVARTLAAALVARGLVRVLVGFDTREQSRLRAELVAATLLTCGVRPSIMDSFHTTPAVSWLCAHGNYDCAVILTGGDYAASYGGMVLRGSDGGLIDQSIVRELDGEIEQEIPQEVSALVENAAQGLYERIDRVHDTSAYTNAMLQFDSELAGVESDAKLGADPAVCTAQPTKNPLRVVVDSMHGATSASAPRVIEAIGCSVIPLRQSPLQDFGGVHPRPIKPWTNPAYRALQEYQAAAAISFDGDGMRMSLVDSEGHHVPLHIIGPCILDYLVAHCHKTGRVVTTQASSVRLSRYAQRLGLEVTCVPVGFNRIYDEICEGDVLLACDEYGGVCVPAFARERDALLAALLFMRFMQLQTAPLHQIVQHYTDMLGHMDYTRKDIELNPAAMQTFTTMLPGLNPAQVAGAKPVDVSHADGLRLGFADGSWILLRPSRTEMRVRIYAEAPSLGRRQELLRAACDIAQSQL</sequence>
<keyword evidence="4" id="KW-0479">Metal-binding</keyword>
<feature type="domain" description="Alpha-D-phosphohexomutase alpha/beta/alpha" evidence="7">
    <location>
        <begin position="5"/>
        <end position="135"/>
    </location>
</feature>
<dbReference type="Gene3D" id="3.30.310.50">
    <property type="entry name" value="Alpha-D-phosphohexomutase, C-terminal domain"/>
    <property type="match status" value="1"/>
</dbReference>
<dbReference type="PANTHER" id="PTHR43771">
    <property type="entry name" value="PHOSPHOMANNOMUTASE"/>
    <property type="match status" value="1"/>
</dbReference>
<dbReference type="Proteomes" id="UP000004431">
    <property type="component" value="Unassembled WGS sequence"/>
</dbReference>
<keyword evidence="3" id="KW-0597">Phosphoprotein</keyword>
<evidence type="ECO:0000259" key="8">
    <source>
        <dbReference type="Pfam" id="PF02879"/>
    </source>
</evidence>
<evidence type="ECO:0000256" key="5">
    <source>
        <dbReference type="ARBA" id="ARBA00022842"/>
    </source>
</evidence>
<dbReference type="InterPro" id="IPR005845">
    <property type="entry name" value="A-D-PHexomutase_a/b/a-II"/>
</dbReference>
<keyword evidence="11" id="KW-1185">Reference proteome</keyword>
<dbReference type="InterPro" id="IPR036900">
    <property type="entry name" value="A-D-PHexomutase_C_sf"/>
</dbReference>
<dbReference type="InterPro" id="IPR005846">
    <property type="entry name" value="A-D-PHexomutase_a/b/a-III"/>
</dbReference>
<dbReference type="PANTHER" id="PTHR43771:SF1">
    <property type="entry name" value="PHOSPHOMANNOMUTASE"/>
    <property type="match status" value="1"/>
</dbReference>
<evidence type="ECO:0000259" key="7">
    <source>
        <dbReference type="Pfam" id="PF02878"/>
    </source>
</evidence>
<proteinExistence type="inferred from homology"/>
<evidence type="ECO:0000256" key="4">
    <source>
        <dbReference type="ARBA" id="ARBA00022723"/>
    </source>
</evidence>
<organism evidence="10 11">
    <name type="scientific">Fannyhessea vaginae PB189-T1-4</name>
    <dbReference type="NCBI Taxonomy" id="866774"/>
    <lineage>
        <taxon>Bacteria</taxon>
        <taxon>Bacillati</taxon>
        <taxon>Actinomycetota</taxon>
        <taxon>Coriobacteriia</taxon>
        <taxon>Coriobacteriales</taxon>
        <taxon>Atopobiaceae</taxon>
        <taxon>Fannyhessea</taxon>
    </lineage>
</organism>
<dbReference type="Pfam" id="PF02880">
    <property type="entry name" value="PGM_PMM_III"/>
    <property type="match status" value="1"/>
</dbReference>
<evidence type="ECO:0000256" key="1">
    <source>
        <dbReference type="ARBA" id="ARBA00001946"/>
    </source>
</evidence>
<evidence type="ECO:0000256" key="6">
    <source>
        <dbReference type="ARBA" id="ARBA00023235"/>
    </source>
</evidence>
<dbReference type="EMBL" id="AEDQ01000016">
    <property type="protein sequence ID" value="EFL44388.1"/>
    <property type="molecule type" value="Genomic_DNA"/>
</dbReference>
<evidence type="ECO:0000259" key="9">
    <source>
        <dbReference type="Pfam" id="PF02880"/>
    </source>
</evidence>
<evidence type="ECO:0000313" key="10">
    <source>
        <dbReference type="EMBL" id="EFL44388.1"/>
    </source>
</evidence>
<dbReference type="InterPro" id="IPR005841">
    <property type="entry name" value="Alpha-D-phosphohexomutase_SF"/>
</dbReference>
<name>A0ABN0B0R3_9ACTN</name>
<comment type="caution">
    <text evidence="10">The sequence shown here is derived from an EMBL/GenBank/DDBJ whole genome shotgun (WGS) entry which is preliminary data.</text>
</comment>
<reference evidence="10 11" key="1">
    <citation type="submission" date="2010-08" db="EMBL/GenBank/DDBJ databases">
        <authorList>
            <person name="Durkin A.S."/>
            <person name="Madupu R."/>
            <person name="Torralba M."/>
            <person name="Gillis M."/>
            <person name="Methe B."/>
            <person name="Sutton G."/>
            <person name="Nelson K.E."/>
        </authorList>
    </citation>
    <scope>NUCLEOTIDE SEQUENCE [LARGE SCALE GENOMIC DNA]</scope>
    <source>
        <strain evidence="10 11">PB189-T1-4</strain>
    </source>
</reference>
<feature type="domain" description="Alpha-D-phosphohexomutase alpha/beta/alpha" evidence="9">
    <location>
        <begin position="293"/>
        <end position="394"/>
    </location>
</feature>
<dbReference type="InterPro" id="IPR005844">
    <property type="entry name" value="A-D-PHexomutase_a/b/a-I"/>
</dbReference>
<comment type="similarity">
    <text evidence="2">Belongs to the phosphohexose mutase family.</text>
</comment>
<evidence type="ECO:0000256" key="2">
    <source>
        <dbReference type="ARBA" id="ARBA00010231"/>
    </source>
</evidence>
<dbReference type="RefSeq" id="WP_006303793.1">
    <property type="nucleotide sequence ID" value="NZ_AEDQ01000016.1"/>
</dbReference>
<dbReference type="InterPro" id="IPR016055">
    <property type="entry name" value="A-D-PHexomutase_a/b/a-I/II/III"/>
</dbReference>
<feature type="domain" description="Alpha-D-phosphohexomutase alpha/beta/alpha" evidence="8">
    <location>
        <begin position="192"/>
        <end position="281"/>
    </location>
</feature>
<dbReference type="PRINTS" id="PR00509">
    <property type="entry name" value="PGMPMM"/>
</dbReference>
<dbReference type="Pfam" id="PF02878">
    <property type="entry name" value="PGM_PMM_I"/>
    <property type="match status" value="1"/>
</dbReference>
<accession>A0ABN0B0R3</accession>
<dbReference type="SUPFAM" id="SSF55957">
    <property type="entry name" value="Phosphoglucomutase, C-terminal domain"/>
    <property type="match status" value="1"/>
</dbReference>
<dbReference type="Pfam" id="PF02879">
    <property type="entry name" value="PGM_PMM_II"/>
    <property type="match status" value="1"/>
</dbReference>
<evidence type="ECO:0000256" key="3">
    <source>
        <dbReference type="ARBA" id="ARBA00022553"/>
    </source>
</evidence>